<dbReference type="GO" id="GO:0015252">
    <property type="term" value="F:proton channel activity"/>
    <property type="evidence" value="ECO:0007669"/>
    <property type="project" value="InterPro"/>
</dbReference>
<keyword evidence="10 13" id="KW-0472">Membrane</keyword>
<keyword evidence="3" id="KW-0813">Transport</keyword>
<evidence type="ECO:0000256" key="9">
    <source>
        <dbReference type="ARBA" id="ARBA00023065"/>
    </source>
</evidence>
<sequence>MTAHRPLTRRSRFATSRGLDRVVFFTDAIAAIAITLLILPLVDLVPQSSEGGATPVDFIVSNGAQVISFLISFLVIARLWYAHHQLFEHVVQYTPLIAVLSVLWAFTVVVLPLPTAMTSEFEPSVFTVAFYVGTMTLSSATLTAMAFAVRGHPDAESKDNPVSVHALVGSLTITVLFVTALIVGLFFPDINYWALLVLVVAGPVGAVIERLWTRGKAG</sequence>
<evidence type="ECO:0000313" key="15">
    <source>
        <dbReference type="Proteomes" id="UP000244893"/>
    </source>
</evidence>
<comment type="catalytic activity">
    <reaction evidence="12">
        <text>K(+)(in) = K(+)(out)</text>
        <dbReference type="Rhea" id="RHEA:29463"/>
        <dbReference type="ChEBI" id="CHEBI:29103"/>
    </reaction>
</comment>
<comment type="similarity">
    <text evidence="2">Belongs to the TMEM175 family.</text>
</comment>
<comment type="caution">
    <text evidence="14">The sequence shown here is derived from an EMBL/GenBank/DDBJ whole genome shotgun (WGS) entry which is preliminary data.</text>
</comment>
<gene>
    <name evidence="14" type="ORF">DDQ50_06935</name>
</gene>
<feature type="transmembrane region" description="Helical" evidence="13">
    <location>
        <begin position="21"/>
        <end position="42"/>
    </location>
</feature>
<proteinExistence type="inferred from homology"/>
<keyword evidence="4" id="KW-0633">Potassium transport</keyword>
<feature type="transmembrane region" description="Helical" evidence="13">
    <location>
        <begin position="125"/>
        <end position="150"/>
    </location>
</feature>
<feature type="transmembrane region" description="Helical" evidence="13">
    <location>
        <begin position="192"/>
        <end position="212"/>
    </location>
</feature>
<keyword evidence="7" id="KW-0630">Potassium</keyword>
<keyword evidence="9" id="KW-0406">Ion transport</keyword>
<dbReference type="AlphaFoldDB" id="A0A2V1HUA7"/>
<reference evidence="14 15" key="1">
    <citation type="submission" date="2018-05" db="EMBL/GenBank/DDBJ databases">
        <title>Amnibacterium sp. M8JJ-5, whole genome shotgun sequence.</title>
        <authorList>
            <person name="Tuo L."/>
        </authorList>
    </citation>
    <scope>NUCLEOTIDE SEQUENCE [LARGE SCALE GENOMIC DNA]</scope>
    <source>
        <strain evidence="14 15">M8JJ-5</strain>
    </source>
</reference>
<protein>
    <submittedName>
        <fullName evidence="14">DUF1211 domain-containing protein</fullName>
    </submittedName>
</protein>
<evidence type="ECO:0000256" key="2">
    <source>
        <dbReference type="ARBA" id="ARBA00006920"/>
    </source>
</evidence>
<dbReference type="EMBL" id="QEOP01000001">
    <property type="protein sequence ID" value="PVZ96158.1"/>
    <property type="molecule type" value="Genomic_DNA"/>
</dbReference>
<keyword evidence="8 13" id="KW-1133">Transmembrane helix</keyword>
<dbReference type="Proteomes" id="UP000244893">
    <property type="component" value="Unassembled WGS sequence"/>
</dbReference>
<dbReference type="OrthoDB" id="7626281at2"/>
<feature type="transmembrane region" description="Helical" evidence="13">
    <location>
        <begin position="162"/>
        <end position="186"/>
    </location>
</feature>
<organism evidence="14 15">
    <name type="scientific">Amnibacterium flavum</name>
    <dbReference type="NCBI Taxonomy" id="2173173"/>
    <lineage>
        <taxon>Bacteria</taxon>
        <taxon>Bacillati</taxon>
        <taxon>Actinomycetota</taxon>
        <taxon>Actinomycetes</taxon>
        <taxon>Micrococcales</taxon>
        <taxon>Microbacteriaceae</taxon>
        <taxon>Amnibacterium</taxon>
    </lineage>
</organism>
<evidence type="ECO:0000256" key="11">
    <source>
        <dbReference type="ARBA" id="ARBA00023303"/>
    </source>
</evidence>
<evidence type="ECO:0000256" key="5">
    <source>
        <dbReference type="ARBA" id="ARBA00022692"/>
    </source>
</evidence>
<dbReference type="GO" id="GO:0016020">
    <property type="term" value="C:membrane"/>
    <property type="evidence" value="ECO:0007669"/>
    <property type="project" value="UniProtKB-SubCell"/>
</dbReference>
<evidence type="ECO:0000256" key="13">
    <source>
        <dbReference type="SAM" id="Phobius"/>
    </source>
</evidence>
<dbReference type="Pfam" id="PF06736">
    <property type="entry name" value="TMEM175"/>
    <property type="match status" value="1"/>
</dbReference>
<evidence type="ECO:0000256" key="7">
    <source>
        <dbReference type="ARBA" id="ARBA00022958"/>
    </source>
</evidence>
<evidence type="ECO:0000256" key="3">
    <source>
        <dbReference type="ARBA" id="ARBA00022448"/>
    </source>
</evidence>
<dbReference type="InterPro" id="IPR010617">
    <property type="entry name" value="TMEM175-like"/>
</dbReference>
<accession>A0A2V1HUA7</accession>
<evidence type="ECO:0000256" key="8">
    <source>
        <dbReference type="ARBA" id="ARBA00022989"/>
    </source>
</evidence>
<evidence type="ECO:0000256" key="10">
    <source>
        <dbReference type="ARBA" id="ARBA00023136"/>
    </source>
</evidence>
<evidence type="ECO:0000256" key="1">
    <source>
        <dbReference type="ARBA" id="ARBA00004141"/>
    </source>
</evidence>
<dbReference type="GO" id="GO:0005267">
    <property type="term" value="F:potassium channel activity"/>
    <property type="evidence" value="ECO:0007669"/>
    <property type="project" value="UniProtKB-KW"/>
</dbReference>
<dbReference type="PANTHER" id="PTHR31462">
    <property type="entry name" value="ENDOSOMAL/LYSOSOMAL POTASSIUM CHANNEL TMEM175"/>
    <property type="match status" value="1"/>
</dbReference>
<keyword evidence="5 13" id="KW-0812">Transmembrane</keyword>
<feature type="transmembrane region" description="Helical" evidence="13">
    <location>
        <begin position="62"/>
        <end position="81"/>
    </location>
</feature>
<keyword evidence="15" id="KW-1185">Reference proteome</keyword>
<name>A0A2V1HUA7_9MICO</name>
<evidence type="ECO:0000313" key="14">
    <source>
        <dbReference type="EMBL" id="PVZ96158.1"/>
    </source>
</evidence>
<feature type="transmembrane region" description="Helical" evidence="13">
    <location>
        <begin position="93"/>
        <end position="113"/>
    </location>
</feature>
<keyword evidence="6" id="KW-0631">Potassium channel</keyword>
<comment type="subcellular location">
    <subcellularLocation>
        <location evidence="1">Membrane</location>
        <topology evidence="1">Multi-pass membrane protein</topology>
    </subcellularLocation>
</comment>
<keyword evidence="11" id="KW-0407">Ion channel</keyword>
<dbReference type="RefSeq" id="WP_116755892.1">
    <property type="nucleotide sequence ID" value="NZ_JBHUEX010000001.1"/>
</dbReference>
<evidence type="ECO:0000256" key="12">
    <source>
        <dbReference type="ARBA" id="ARBA00034430"/>
    </source>
</evidence>
<evidence type="ECO:0000256" key="6">
    <source>
        <dbReference type="ARBA" id="ARBA00022826"/>
    </source>
</evidence>
<dbReference type="PANTHER" id="PTHR31462:SF5">
    <property type="entry name" value="ENDOSOMAL_LYSOSOMAL PROTON CHANNEL TMEM175"/>
    <property type="match status" value="1"/>
</dbReference>
<evidence type="ECO:0000256" key="4">
    <source>
        <dbReference type="ARBA" id="ARBA00022538"/>
    </source>
</evidence>